<proteinExistence type="predicted"/>
<dbReference type="AlphaFoldDB" id="A0A9W9DDN8"/>
<feature type="transmembrane region" description="Helical" evidence="1">
    <location>
        <begin position="36"/>
        <end position="56"/>
    </location>
</feature>
<organism evidence="2 3">
    <name type="scientific">Lentinula aciculospora</name>
    <dbReference type="NCBI Taxonomy" id="153920"/>
    <lineage>
        <taxon>Eukaryota</taxon>
        <taxon>Fungi</taxon>
        <taxon>Dikarya</taxon>
        <taxon>Basidiomycota</taxon>
        <taxon>Agaricomycotina</taxon>
        <taxon>Agaricomycetes</taxon>
        <taxon>Agaricomycetidae</taxon>
        <taxon>Agaricales</taxon>
        <taxon>Marasmiineae</taxon>
        <taxon>Omphalotaceae</taxon>
        <taxon>Lentinula</taxon>
    </lineage>
</organism>
<dbReference type="Proteomes" id="UP001150266">
    <property type="component" value="Unassembled WGS sequence"/>
</dbReference>
<accession>A0A9W9DDN8</accession>
<evidence type="ECO:0000313" key="2">
    <source>
        <dbReference type="EMBL" id="KAJ4465072.1"/>
    </source>
</evidence>
<feature type="transmembrane region" description="Helical" evidence="1">
    <location>
        <begin position="12"/>
        <end position="30"/>
    </location>
</feature>
<sequence>MRLDSRNQQIKSDFFFSIFFYLIHITTATIRDCFELIFFLSIFIVLVPVFFLFLSISPPVFR</sequence>
<keyword evidence="1" id="KW-0472">Membrane</keyword>
<protein>
    <submittedName>
        <fullName evidence="2">Uncharacterized protein</fullName>
    </submittedName>
</protein>
<keyword evidence="3" id="KW-1185">Reference proteome</keyword>
<dbReference type="EMBL" id="JAOTPV010000094">
    <property type="protein sequence ID" value="KAJ4465072.1"/>
    <property type="molecule type" value="Genomic_DNA"/>
</dbReference>
<evidence type="ECO:0000256" key="1">
    <source>
        <dbReference type="SAM" id="Phobius"/>
    </source>
</evidence>
<keyword evidence="1" id="KW-0812">Transmembrane</keyword>
<comment type="caution">
    <text evidence="2">The sequence shown here is derived from an EMBL/GenBank/DDBJ whole genome shotgun (WGS) entry which is preliminary data.</text>
</comment>
<reference evidence="2" key="1">
    <citation type="submission" date="2022-08" db="EMBL/GenBank/DDBJ databases">
        <title>A Global Phylogenomic Analysis of the Shiitake Genus Lentinula.</title>
        <authorList>
            <consortium name="DOE Joint Genome Institute"/>
            <person name="Sierra-Patev S."/>
            <person name="Min B."/>
            <person name="Naranjo-Ortiz M."/>
            <person name="Looney B."/>
            <person name="Konkel Z."/>
            <person name="Slot J.C."/>
            <person name="Sakamoto Y."/>
            <person name="Steenwyk J.L."/>
            <person name="Rokas A."/>
            <person name="Carro J."/>
            <person name="Camarero S."/>
            <person name="Ferreira P."/>
            <person name="Molpeceres G."/>
            <person name="Ruiz-Duenas F.J."/>
            <person name="Serrano A."/>
            <person name="Henrissat B."/>
            <person name="Drula E."/>
            <person name="Hughes K.W."/>
            <person name="Mata J.L."/>
            <person name="Ishikawa N.K."/>
            <person name="Vargas-Isla R."/>
            <person name="Ushijima S."/>
            <person name="Smith C.A."/>
            <person name="Ahrendt S."/>
            <person name="Andreopoulos W."/>
            <person name="He G."/>
            <person name="Labutti K."/>
            <person name="Lipzen A."/>
            <person name="Ng V."/>
            <person name="Riley R."/>
            <person name="Sandor L."/>
            <person name="Barry K."/>
            <person name="Martinez A.T."/>
            <person name="Xiao Y."/>
            <person name="Gibbons J.G."/>
            <person name="Terashima K."/>
            <person name="Grigoriev I.V."/>
            <person name="Hibbett D.S."/>
        </authorList>
    </citation>
    <scope>NUCLEOTIDE SEQUENCE</scope>
    <source>
        <strain evidence="2">JLM2183</strain>
    </source>
</reference>
<gene>
    <name evidence="2" type="ORF">J3R30DRAFT_2950875</name>
</gene>
<keyword evidence="1" id="KW-1133">Transmembrane helix</keyword>
<evidence type="ECO:0000313" key="3">
    <source>
        <dbReference type="Proteomes" id="UP001150266"/>
    </source>
</evidence>
<name>A0A9W9DDN8_9AGAR</name>